<feature type="domain" description="HTH tetR-type" evidence="3">
    <location>
        <begin position="14"/>
        <end position="74"/>
    </location>
</feature>
<evidence type="ECO:0000259" key="3">
    <source>
        <dbReference type="PROSITE" id="PS50977"/>
    </source>
</evidence>
<dbReference type="InterPro" id="IPR001647">
    <property type="entry name" value="HTH_TetR"/>
</dbReference>
<dbReference type="InterPro" id="IPR036271">
    <property type="entry name" value="Tet_transcr_reg_TetR-rel_C_sf"/>
</dbReference>
<dbReference type="RefSeq" id="WP_210046021.1">
    <property type="nucleotide sequence ID" value="NZ_JBHLVU010000007.1"/>
</dbReference>
<sequence>MTKKADEKQSFITEARRTQIVDAAITTLDEIGYVHASLAQIAKRAGISTALISYHFKDKNDLMDQTLIMLVTDAAAYVLERTRAAATAREKLHSFIAASLAYQATRPKHNTALIEIVFHARTPDNIPYYKLSDDEEEPLLHELHQILYDGQSSGEFREFNVHVMASAIQGAIGEYTAHSGIAGKVDLESYNAELAVLFDKAVLGNI</sequence>
<dbReference type="EMBL" id="JAHZIK010001297">
    <property type="protein sequence ID" value="MBW7458679.1"/>
    <property type="molecule type" value="Genomic_DNA"/>
</dbReference>
<evidence type="ECO:0000256" key="1">
    <source>
        <dbReference type="ARBA" id="ARBA00023125"/>
    </source>
</evidence>
<dbReference type="PANTHER" id="PTHR30055">
    <property type="entry name" value="HTH-TYPE TRANSCRIPTIONAL REGULATOR RUTR"/>
    <property type="match status" value="1"/>
</dbReference>
<evidence type="ECO:0000256" key="2">
    <source>
        <dbReference type="PROSITE-ProRule" id="PRU00335"/>
    </source>
</evidence>
<organism evidence="4 5">
    <name type="scientific">Paenibacillus sepulcri</name>
    <dbReference type="NCBI Taxonomy" id="359917"/>
    <lineage>
        <taxon>Bacteria</taxon>
        <taxon>Bacillati</taxon>
        <taxon>Bacillota</taxon>
        <taxon>Bacilli</taxon>
        <taxon>Bacillales</taxon>
        <taxon>Paenibacillaceae</taxon>
        <taxon>Paenibacillus</taxon>
    </lineage>
</organism>
<proteinExistence type="predicted"/>
<dbReference type="PROSITE" id="PS01081">
    <property type="entry name" value="HTH_TETR_1"/>
    <property type="match status" value="1"/>
</dbReference>
<dbReference type="PROSITE" id="PS50977">
    <property type="entry name" value="HTH_TETR_2"/>
    <property type="match status" value="1"/>
</dbReference>
<evidence type="ECO:0000313" key="5">
    <source>
        <dbReference type="Proteomes" id="UP001519887"/>
    </source>
</evidence>
<dbReference type="SUPFAM" id="SSF46689">
    <property type="entry name" value="Homeodomain-like"/>
    <property type="match status" value="1"/>
</dbReference>
<comment type="caution">
    <text evidence="4">The sequence shown here is derived from an EMBL/GenBank/DDBJ whole genome shotgun (WGS) entry which is preliminary data.</text>
</comment>
<dbReference type="Gene3D" id="1.10.10.60">
    <property type="entry name" value="Homeodomain-like"/>
    <property type="match status" value="1"/>
</dbReference>
<dbReference type="SUPFAM" id="SSF48498">
    <property type="entry name" value="Tetracyclin repressor-like, C-terminal domain"/>
    <property type="match status" value="1"/>
</dbReference>
<dbReference type="Pfam" id="PF00440">
    <property type="entry name" value="TetR_N"/>
    <property type="match status" value="1"/>
</dbReference>
<evidence type="ECO:0000313" key="4">
    <source>
        <dbReference type="EMBL" id="MBW7458679.1"/>
    </source>
</evidence>
<dbReference type="PRINTS" id="PR00455">
    <property type="entry name" value="HTHTETR"/>
</dbReference>
<reference evidence="4 5" key="1">
    <citation type="submission" date="2021-07" db="EMBL/GenBank/DDBJ databases">
        <title>Paenibacillus radiodurans sp. nov., isolated from the southeastern edge of Tengger Desert.</title>
        <authorList>
            <person name="Zhang G."/>
        </authorList>
    </citation>
    <scope>NUCLEOTIDE SEQUENCE [LARGE SCALE GENOMIC DNA]</scope>
    <source>
        <strain evidence="4 5">CCM 7311</strain>
    </source>
</reference>
<dbReference type="InterPro" id="IPR009057">
    <property type="entry name" value="Homeodomain-like_sf"/>
</dbReference>
<keyword evidence="5" id="KW-1185">Reference proteome</keyword>
<dbReference type="InterPro" id="IPR023772">
    <property type="entry name" value="DNA-bd_HTH_TetR-type_CS"/>
</dbReference>
<dbReference type="InterPro" id="IPR050109">
    <property type="entry name" value="HTH-type_TetR-like_transc_reg"/>
</dbReference>
<name>A0ABS7CCS9_9BACL</name>
<protein>
    <submittedName>
        <fullName evidence="4">TetR family transcriptional regulator</fullName>
    </submittedName>
</protein>
<keyword evidence="1 2" id="KW-0238">DNA-binding</keyword>
<dbReference type="Proteomes" id="UP001519887">
    <property type="component" value="Unassembled WGS sequence"/>
</dbReference>
<dbReference type="Gene3D" id="1.10.357.10">
    <property type="entry name" value="Tetracycline Repressor, domain 2"/>
    <property type="match status" value="1"/>
</dbReference>
<feature type="DNA-binding region" description="H-T-H motif" evidence="2">
    <location>
        <begin position="37"/>
        <end position="56"/>
    </location>
</feature>
<gene>
    <name evidence="4" type="ORF">K0U00_32010</name>
</gene>
<accession>A0ABS7CCS9</accession>